<gene>
    <name evidence="8" type="primary">topB</name>
    <name evidence="12" type="ORF">BW892_09170</name>
</gene>
<evidence type="ECO:0000256" key="8">
    <source>
        <dbReference type="HAMAP-Rule" id="MF_00953"/>
    </source>
</evidence>
<feature type="binding site" evidence="8">
    <location>
        <position position="9"/>
    </location>
    <ligand>
        <name>Mg(2+)</name>
        <dbReference type="ChEBI" id="CHEBI:18420"/>
        <note>catalytic</note>
    </ligand>
</feature>
<dbReference type="GO" id="GO:0006281">
    <property type="term" value="P:DNA repair"/>
    <property type="evidence" value="ECO:0007669"/>
    <property type="project" value="TreeGrafter"/>
</dbReference>
<dbReference type="GO" id="GO:0006310">
    <property type="term" value="P:DNA recombination"/>
    <property type="evidence" value="ECO:0007669"/>
    <property type="project" value="TreeGrafter"/>
</dbReference>
<dbReference type="GO" id="GO:0043597">
    <property type="term" value="C:cytoplasmic replication fork"/>
    <property type="evidence" value="ECO:0007669"/>
    <property type="project" value="TreeGrafter"/>
</dbReference>
<dbReference type="EMBL" id="MUAL01000010">
    <property type="protein sequence ID" value="OOR29179.1"/>
    <property type="molecule type" value="Genomic_DNA"/>
</dbReference>
<evidence type="ECO:0000256" key="3">
    <source>
        <dbReference type="ARBA" id="ARBA00022723"/>
    </source>
</evidence>
<dbReference type="InterPro" id="IPR006171">
    <property type="entry name" value="TOPRIM_dom"/>
</dbReference>
<evidence type="ECO:0000256" key="9">
    <source>
        <dbReference type="SAM" id="MobiDB-lite"/>
    </source>
</evidence>
<feature type="domain" description="Toprim" evidence="10">
    <location>
        <begin position="3"/>
        <end position="136"/>
    </location>
</feature>
<evidence type="ECO:0000313" key="12">
    <source>
        <dbReference type="EMBL" id="OOR29179.1"/>
    </source>
</evidence>
<feature type="compositionally biased region" description="Basic and acidic residues" evidence="9">
    <location>
        <begin position="686"/>
        <end position="713"/>
    </location>
</feature>
<feature type="region of interest" description="Interaction with DNA" evidence="8">
    <location>
        <begin position="187"/>
        <end position="192"/>
    </location>
</feature>
<dbReference type="InterPro" id="IPR013825">
    <property type="entry name" value="Topo_IA_cen_sub2"/>
</dbReference>
<keyword evidence="6 8" id="KW-0238">DNA-binding</keyword>
<keyword evidence="7 8" id="KW-0413">Isomerase</keyword>
<dbReference type="CDD" id="cd00186">
    <property type="entry name" value="TOP1Ac"/>
    <property type="match status" value="1"/>
</dbReference>
<dbReference type="PROSITE" id="PS50880">
    <property type="entry name" value="TOPRIM"/>
    <property type="match status" value="1"/>
</dbReference>
<proteinExistence type="inferred from homology"/>
<dbReference type="InterPro" id="IPR000380">
    <property type="entry name" value="Topo_IA"/>
</dbReference>
<dbReference type="GO" id="GO:0003677">
    <property type="term" value="F:DNA binding"/>
    <property type="evidence" value="ECO:0007669"/>
    <property type="project" value="UniProtKB-KW"/>
</dbReference>
<keyword evidence="3 8" id="KW-0479">Metal-binding</keyword>
<feature type="binding site" evidence="8">
    <location>
        <position position="105"/>
    </location>
    <ligand>
        <name>Mg(2+)</name>
        <dbReference type="ChEBI" id="CHEBI:18420"/>
        <note>catalytic</note>
    </ligand>
</feature>
<comment type="cofactor">
    <cofactor evidence="8">
        <name>Mg(2+)</name>
        <dbReference type="ChEBI" id="CHEBI:18420"/>
    </cofactor>
</comment>
<dbReference type="Proteomes" id="UP000191124">
    <property type="component" value="Unassembled WGS sequence"/>
</dbReference>
<dbReference type="InterPro" id="IPR023405">
    <property type="entry name" value="Topo_IA_core_domain"/>
</dbReference>
<dbReference type="SMART" id="SM00437">
    <property type="entry name" value="TOP1Ac"/>
    <property type="match status" value="1"/>
</dbReference>
<dbReference type="PRINTS" id="PR00417">
    <property type="entry name" value="PRTPISMRASEI"/>
</dbReference>
<dbReference type="Pfam" id="PF01751">
    <property type="entry name" value="Toprim"/>
    <property type="match status" value="1"/>
</dbReference>
<dbReference type="EC" id="5.6.2.1" evidence="8"/>
<keyword evidence="5 8" id="KW-0799">Topoisomerase</keyword>
<dbReference type="InterPro" id="IPR013497">
    <property type="entry name" value="Topo_IA_cen"/>
</dbReference>
<protein>
    <recommendedName>
        <fullName evidence="8">DNA topoisomerase 3</fullName>
        <ecNumber evidence="8">5.6.2.1</ecNumber>
    </recommendedName>
    <alternativeName>
        <fullName evidence="8">DNA topoisomerase III</fullName>
    </alternativeName>
</protein>
<feature type="active site" description="O-(5'-phospho-DNA)-tyrosine intermediate" evidence="8">
    <location>
        <position position="310"/>
    </location>
</feature>
<dbReference type="Gene3D" id="1.10.460.10">
    <property type="entry name" value="Topoisomerase I, domain 2"/>
    <property type="match status" value="1"/>
</dbReference>
<dbReference type="CDD" id="cd03362">
    <property type="entry name" value="TOPRIM_TopoIA_TopoIII"/>
    <property type="match status" value="1"/>
</dbReference>
<comment type="caution">
    <text evidence="12">The sequence shown here is derived from an EMBL/GenBank/DDBJ whole genome shotgun (WGS) entry which is preliminary data.</text>
</comment>
<accession>A0A1S9V431</accession>
<dbReference type="SUPFAM" id="SSF56712">
    <property type="entry name" value="Prokaryotic type I DNA topoisomerase"/>
    <property type="match status" value="1"/>
</dbReference>
<dbReference type="HAMAP" id="MF_00953">
    <property type="entry name" value="Topoisom_3_prok"/>
    <property type="match status" value="1"/>
</dbReference>
<dbReference type="NCBIfam" id="TIGR01056">
    <property type="entry name" value="topB"/>
    <property type="match status" value="1"/>
</dbReference>
<comment type="function">
    <text evidence="8">Releases the supercoiling and torsional tension of DNA, which is introduced during the DNA replication and transcription, by transiently cleaving and rejoining one strand of the DNA duplex. Introduces a single-strand break via transesterification at a target site in duplex DNA. The scissile phosphodiester is attacked by the catalytic tyrosine of the enzyme, resulting in the formation of a DNA-(5'-phosphotyrosyl)-enzyme intermediate and the expulsion of a 3'-OH DNA strand. The free DNA strand then undergoes passage around the unbroken strand, thus removing DNA supercoils. Finally, in the religation step, the DNA 3'-OH attacks the covalent intermediate to expel the active-site tyrosine and restore the DNA phosphodiester backbone.</text>
</comment>
<organism evidence="12 13">
    <name type="scientific">Bacillus cereus</name>
    <dbReference type="NCBI Taxonomy" id="1396"/>
    <lineage>
        <taxon>Bacteria</taxon>
        <taxon>Bacillati</taxon>
        <taxon>Bacillota</taxon>
        <taxon>Bacilli</taxon>
        <taxon>Bacillales</taxon>
        <taxon>Bacillaceae</taxon>
        <taxon>Bacillus</taxon>
        <taxon>Bacillus cereus group</taxon>
    </lineage>
</organism>
<dbReference type="InterPro" id="IPR003601">
    <property type="entry name" value="Topo_IA_2"/>
</dbReference>
<feature type="site" description="Interaction with DNA" evidence="8">
    <location>
        <position position="168"/>
    </location>
</feature>
<evidence type="ECO:0000256" key="6">
    <source>
        <dbReference type="ARBA" id="ARBA00023125"/>
    </source>
</evidence>
<name>A0A1S9V431_BACCE</name>
<evidence type="ECO:0000259" key="11">
    <source>
        <dbReference type="PROSITE" id="PS52039"/>
    </source>
</evidence>
<comment type="similarity">
    <text evidence="2 8">Belongs to the type IA topoisomerase family.</text>
</comment>
<dbReference type="InterPro" id="IPR034144">
    <property type="entry name" value="TOPRIM_TopoIII"/>
</dbReference>
<dbReference type="PANTHER" id="PTHR11390:SF21">
    <property type="entry name" value="DNA TOPOISOMERASE 3-ALPHA"/>
    <property type="match status" value="1"/>
</dbReference>
<feature type="site" description="Interaction with DNA" evidence="8">
    <location>
        <position position="61"/>
    </location>
</feature>
<dbReference type="SMART" id="SM00436">
    <property type="entry name" value="TOP1Bc"/>
    <property type="match status" value="1"/>
</dbReference>
<dbReference type="InterPro" id="IPR023406">
    <property type="entry name" value="Topo_IA_AS"/>
</dbReference>
<keyword evidence="4 8" id="KW-0460">Magnesium</keyword>
<evidence type="ECO:0000256" key="5">
    <source>
        <dbReference type="ARBA" id="ARBA00023029"/>
    </source>
</evidence>
<feature type="region of interest" description="Disordered" evidence="9">
    <location>
        <begin position="686"/>
        <end position="719"/>
    </location>
</feature>
<comment type="catalytic activity">
    <reaction evidence="1 8">
        <text>ATP-independent breakage of single-stranded DNA, followed by passage and rejoining.</text>
        <dbReference type="EC" id="5.6.2.1"/>
    </reaction>
</comment>
<dbReference type="InterPro" id="IPR013824">
    <property type="entry name" value="Topo_IA_cen_sub1"/>
</dbReference>
<comment type="caution">
    <text evidence="8">Lacks conserved residue(s) required for the propagation of feature annotation.</text>
</comment>
<dbReference type="PROSITE" id="PS00396">
    <property type="entry name" value="TOPO_IA_1"/>
    <property type="match status" value="1"/>
</dbReference>
<dbReference type="GO" id="GO:0000287">
    <property type="term" value="F:magnesium ion binding"/>
    <property type="evidence" value="ECO:0007669"/>
    <property type="project" value="UniProtKB-UniRule"/>
</dbReference>
<reference evidence="12 13" key="1">
    <citation type="submission" date="2017-01" db="EMBL/GenBank/DDBJ databases">
        <title>Bacillus cereus isolates.</title>
        <authorList>
            <person name="Beno S.M."/>
        </authorList>
    </citation>
    <scope>NUCLEOTIDE SEQUENCE [LARGE SCALE GENOMIC DNA]</scope>
    <source>
        <strain evidence="12 13">FSL M7-1219</strain>
    </source>
</reference>
<dbReference type="InterPro" id="IPR005738">
    <property type="entry name" value="TopoIII"/>
</dbReference>
<evidence type="ECO:0000256" key="4">
    <source>
        <dbReference type="ARBA" id="ARBA00022842"/>
    </source>
</evidence>
<dbReference type="SMART" id="SM00493">
    <property type="entry name" value="TOPRIM"/>
    <property type="match status" value="1"/>
</dbReference>
<evidence type="ECO:0000256" key="2">
    <source>
        <dbReference type="ARBA" id="ARBA00009446"/>
    </source>
</evidence>
<dbReference type="NCBIfam" id="NF005829">
    <property type="entry name" value="PRK07726.1"/>
    <property type="match status" value="1"/>
</dbReference>
<dbReference type="PANTHER" id="PTHR11390">
    <property type="entry name" value="PROKARYOTIC DNA TOPOISOMERASE"/>
    <property type="match status" value="1"/>
</dbReference>
<dbReference type="GO" id="GO:0006265">
    <property type="term" value="P:DNA topological change"/>
    <property type="evidence" value="ECO:0007669"/>
    <property type="project" value="UniProtKB-UniRule"/>
</dbReference>
<dbReference type="GO" id="GO:0003917">
    <property type="term" value="F:DNA topoisomerase type I (single strand cut, ATP-independent) activity"/>
    <property type="evidence" value="ECO:0007669"/>
    <property type="project" value="UniProtKB-UniRule"/>
</dbReference>
<dbReference type="Pfam" id="PF01131">
    <property type="entry name" value="Topoisom_bac"/>
    <property type="match status" value="1"/>
</dbReference>
<dbReference type="AlphaFoldDB" id="A0A1S9V431"/>
<feature type="site" description="Interaction with DNA" evidence="8">
    <location>
        <position position="176"/>
    </location>
</feature>
<feature type="domain" description="Topo IA-type catalytic" evidence="11">
    <location>
        <begin position="153"/>
        <end position="594"/>
    </location>
</feature>
<dbReference type="Gene3D" id="3.40.50.140">
    <property type="match status" value="1"/>
</dbReference>
<feature type="site" description="Interaction with DNA" evidence="8">
    <location>
        <position position="312"/>
    </location>
</feature>
<sequence length="729" mass="82821">MSKSVVIAEKPSVARDIARVLKCDKKGNGYLEGSKYIVTWALGHLVTLADPESYDVKYKKWDLEDLPMLPERLKLTVIKQTGKQFNAVKSQLLRKDVNEIIIATDAGREGELVARWIIDKVKMQKPIKRLWISSVTDKAIKDGFANLKPGKAYENLYASAVARSEADWYIGLNATRALTTRFNAQLNCGRVQTPTVAMIASREDEIKHFKAQTYYGIEAQTAERLKLTWQDTKGNSRSFNKEKTDAIVNKISKENATVVDIDKKQKKSFAPGLYDLTELQRDANKIFGYSAKETLNIMQKLYEQHKVLTYPRTDSRYISSDIVGTLPERLKACGVGEYRPLAHKVLQKPVKSNKSFVDDSKVSDHHAIIPTESYVNFSAFTDKERKIYDLVVKRFLAVLFPAFEYEQLTLRTKIGDETFIARGKTILHAGWKEVYENRFEDDDAIDDVKEQILPRIEKGDILSVKLIVQTSGQTKAPARFNEATLLSAMENPTKYMDTQNKQLADTLKSTGGLGTVATRADIIDKLFNSFLLEKRGKDIHITSKGRQLLDLVPEELKSPTLTGEWEQKLEAIAKGKLKKEVFISEMKNYTKEIVTEIKSSDKKYKHDNISTKSCPDCGKPMLEVNGKKGKMLVCQDRECGHRKNVSRTTNARCPQCKKKLELRGEGAGQIFACTCGYREKLSTFQERRKKESGSKADKRDVQKYMKQQNKEEEPLNNPFAEALKKLKFD</sequence>
<dbReference type="PROSITE" id="PS52039">
    <property type="entry name" value="TOPO_IA_2"/>
    <property type="match status" value="1"/>
</dbReference>
<dbReference type="InterPro" id="IPR003602">
    <property type="entry name" value="Topo_IA_DNA-bd_dom"/>
</dbReference>
<evidence type="ECO:0000259" key="10">
    <source>
        <dbReference type="PROSITE" id="PS50880"/>
    </source>
</evidence>
<dbReference type="Gene3D" id="1.10.290.10">
    <property type="entry name" value="Topoisomerase I, domain 4"/>
    <property type="match status" value="1"/>
</dbReference>
<evidence type="ECO:0000256" key="1">
    <source>
        <dbReference type="ARBA" id="ARBA00000213"/>
    </source>
</evidence>
<evidence type="ECO:0000313" key="13">
    <source>
        <dbReference type="Proteomes" id="UP000191124"/>
    </source>
</evidence>
<dbReference type="RefSeq" id="WP_078180179.1">
    <property type="nucleotide sequence ID" value="NZ_MUAL01000010.1"/>
</dbReference>
<dbReference type="InterPro" id="IPR013826">
    <property type="entry name" value="Topo_IA_cen_sub3"/>
</dbReference>
<evidence type="ECO:0000256" key="7">
    <source>
        <dbReference type="ARBA" id="ARBA00023235"/>
    </source>
</evidence>
<dbReference type="Gene3D" id="2.70.20.10">
    <property type="entry name" value="Topoisomerase I, domain 3"/>
    <property type="match status" value="1"/>
</dbReference>